<sequence length="345" mass="38365">MDPELELSYLEVVDKPERRFGYRDLPETARVTFSSARQGDDESVDDWADRVMTLASEAYMDLPEAYMLQESILGFCMGVREKEAGELVINQSSAYIEQAIDQLKWVIHTRFVYHSILVQKVECVGLVKVAGVSVASESRLVERVERNENTLGGKMDVCMGMLDQLLARPNRSSSPSPVRQQCFNCKEIGHLPQELTNCIQNDNGLPVIIEQIKSDLMSRINASVNGFAIHAVIDTAAENALASDRIVAQLPKKVPMLEQVLELTVLRTHRASIDVVGAALGLSGQVVSMAQDRGLGKGKIMLRGSLWRVVMKAVSDFRFIQEWLMHGTDPLGHFCAFMIARDGVI</sequence>
<evidence type="ECO:0000313" key="2">
    <source>
        <dbReference type="Proteomes" id="UP000828390"/>
    </source>
</evidence>
<protein>
    <submittedName>
        <fullName evidence="1">Uncharacterized protein</fullName>
    </submittedName>
</protein>
<proteinExistence type="predicted"/>
<keyword evidence="2" id="KW-1185">Reference proteome</keyword>
<evidence type="ECO:0000313" key="1">
    <source>
        <dbReference type="EMBL" id="KAH3813528.1"/>
    </source>
</evidence>
<gene>
    <name evidence="1" type="ORF">DPMN_141989</name>
</gene>
<dbReference type="Proteomes" id="UP000828390">
    <property type="component" value="Unassembled WGS sequence"/>
</dbReference>
<organism evidence="1 2">
    <name type="scientific">Dreissena polymorpha</name>
    <name type="common">Zebra mussel</name>
    <name type="synonym">Mytilus polymorpha</name>
    <dbReference type="NCBI Taxonomy" id="45954"/>
    <lineage>
        <taxon>Eukaryota</taxon>
        <taxon>Metazoa</taxon>
        <taxon>Spiralia</taxon>
        <taxon>Lophotrochozoa</taxon>
        <taxon>Mollusca</taxon>
        <taxon>Bivalvia</taxon>
        <taxon>Autobranchia</taxon>
        <taxon>Heteroconchia</taxon>
        <taxon>Euheterodonta</taxon>
        <taxon>Imparidentia</taxon>
        <taxon>Neoheterodontei</taxon>
        <taxon>Myida</taxon>
        <taxon>Dreissenoidea</taxon>
        <taxon>Dreissenidae</taxon>
        <taxon>Dreissena</taxon>
    </lineage>
</organism>
<reference evidence="1" key="2">
    <citation type="submission" date="2020-11" db="EMBL/GenBank/DDBJ databases">
        <authorList>
            <person name="McCartney M.A."/>
            <person name="Auch B."/>
            <person name="Kono T."/>
            <person name="Mallez S."/>
            <person name="Becker A."/>
            <person name="Gohl D.M."/>
            <person name="Silverstein K.A.T."/>
            <person name="Koren S."/>
            <person name="Bechman K.B."/>
            <person name="Herman A."/>
            <person name="Abrahante J.E."/>
            <person name="Garbe J."/>
        </authorList>
    </citation>
    <scope>NUCLEOTIDE SEQUENCE</scope>
    <source>
        <strain evidence="1">Duluth1</strain>
        <tissue evidence="1">Whole animal</tissue>
    </source>
</reference>
<comment type="caution">
    <text evidence="1">The sequence shown here is derived from an EMBL/GenBank/DDBJ whole genome shotgun (WGS) entry which is preliminary data.</text>
</comment>
<reference evidence="1" key="1">
    <citation type="journal article" date="2019" name="bioRxiv">
        <title>The Genome of the Zebra Mussel, Dreissena polymorpha: A Resource for Invasive Species Research.</title>
        <authorList>
            <person name="McCartney M.A."/>
            <person name="Auch B."/>
            <person name="Kono T."/>
            <person name="Mallez S."/>
            <person name="Zhang Y."/>
            <person name="Obille A."/>
            <person name="Becker A."/>
            <person name="Abrahante J.E."/>
            <person name="Garbe J."/>
            <person name="Badalamenti J.P."/>
            <person name="Herman A."/>
            <person name="Mangelson H."/>
            <person name="Liachko I."/>
            <person name="Sullivan S."/>
            <person name="Sone E.D."/>
            <person name="Koren S."/>
            <person name="Silverstein K.A.T."/>
            <person name="Beckman K.B."/>
            <person name="Gohl D.M."/>
        </authorList>
    </citation>
    <scope>NUCLEOTIDE SEQUENCE</scope>
    <source>
        <strain evidence="1">Duluth1</strain>
        <tissue evidence="1">Whole animal</tissue>
    </source>
</reference>
<dbReference type="AlphaFoldDB" id="A0A9D4JLS7"/>
<name>A0A9D4JLS7_DREPO</name>
<accession>A0A9D4JLS7</accession>
<dbReference type="EMBL" id="JAIWYP010000006">
    <property type="protein sequence ID" value="KAH3813528.1"/>
    <property type="molecule type" value="Genomic_DNA"/>
</dbReference>